<protein>
    <submittedName>
        <fullName evidence="1">Uncharacterized protein</fullName>
    </submittedName>
</protein>
<evidence type="ECO:0000313" key="1">
    <source>
        <dbReference type="EMBL" id="JAH51501.1"/>
    </source>
</evidence>
<reference evidence="1" key="2">
    <citation type="journal article" date="2015" name="Fish Shellfish Immunol.">
        <title>Early steps in the European eel (Anguilla anguilla)-Vibrio vulnificus interaction in the gills: Role of the RtxA13 toxin.</title>
        <authorList>
            <person name="Callol A."/>
            <person name="Pajuelo D."/>
            <person name="Ebbesson L."/>
            <person name="Teles M."/>
            <person name="MacKenzie S."/>
            <person name="Amaro C."/>
        </authorList>
    </citation>
    <scope>NUCLEOTIDE SEQUENCE</scope>
</reference>
<name>A0A0E9TD26_ANGAN</name>
<dbReference type="AlphaFoldDB" id="A0A0E9TD26"/>
<dbReference type="EMBL" id="GBXM01034773">
    <property type="protein sequence ID" value="JAH73804.1"/>
    <property type="molecule type" value="Transcribed_RNA"/>
</dbReference>
<accession>A0A0E9TD26</accession>
<proteinExistence type="predicted"/>
<reference evidence="1" key="1">
    <citation type="submission" date="2014-11" db="EMBL/GenBank/DDBJ databases">
        <authorList>
            <person name="Amaro Gonzalez C."/>
        </authorList>
    </citation>
    <scope>NUCLEOTIDE SEQUENCE</scope>
</reference>
<dbReference type="EMBL" id="GBXM01057076">
    <property type="protein sequence ID" value="JAH51501.1"/>
    <property type="molecule type" value="Transcribed_RNA"/>
</dbReference>
<organism evidence="1">
    <name type="scientific">Anguilla anguilla</name>
    <name type="common">European freshwater eel</name>
    <name type="synonym">Muraena anguilla</name>
    <dbReference type="NCBI Taxonomy" id="7936"/>
    <lineage>
        <taxon>Eukaryota</taxon>
        <taxon>Metazoa</taxon>
        <taxon>Chordata</taxon>
        <taxon>Craniata</taxon>
        <taxon>Vertebrata</taxon>
        <taxon>Euteleostomi</taxon>
        <taxon>Actinopterygii</taxon>
        <taxon>Neopterygii</taxon>
        <taxon>Teleostei</taxon>
        <taxon>Anguilliformes</taxon>
        <taxon>Anguillidae</taxon>
        <taxon>Anguilla</taxon>
    </lineage>
</organism>
<sequence length="21" mass="2340">MYVGCQPIKTLPLVIRKLPVA</sequence>